<dbReference type="eggNOG" id="COG1853">
    <property type="taxonomic scope" value="Bacteria"/>
</dbReference>
<dbReference type="PANTHER" id="PTHR30466">
    <property type="entry name" value="FLAVIN REDUCTASE"/>
    <property type="match status" value="1"/>
</dbReference>
<dbReference type="EMBL" id="AWSQ01000002">
    <property type="protein sequence ID" value="KFX69657.1"/>
    <property type="molecule type" value="Genomic_DNA"/>
</dbReference>
<dbReference type="OrthoDB" id="9792858at2"/>
<dbReference type="GO" id="GO:0010181">
    <property type="term" value="F:FMN binding"/>
    <property type="evidence" value="ECO:0007669"/>
    <property type="project" value="InterPro"/>
</dbReference>
<evidence type="ECO:0000256" key="2">
    <source>
        <dbReference type="ARBA" id="ARBA00023002"/>
    </source>
</evidence>
<proteinExistence type="inferred from homology"/>
<dbReference type="InterPro" id="IPR012349">
    <property type="entry name" value="Split_barrel_FMN-bd"/>
</dbReference>
<evidence type="ECO:0000256" key="1">
    <source>
        <dbReference type="ARBA" id="ARBA00008898"/>
    </source>
</evidence>
<dbReference type="SMART" id="SM00903">
    <property type="entry name" value="Flavin_Reduct"/>
    <property type="match status" value="1"/>
</dbReference>
<keyword evidence="5" id="KW-1185">Reference proteome</keyword>
<comment type="caution">
    <text evidence="4">The sequence shown here is derived from an EMBL/GenBank/DDBJ whole genome shotgun (WGS) entry which is preliminary data.</text>
</comment>
<evidence type="ECO:0000259" key="3">
    <source>
        <dbReference type="SMART" id="SM00903"/>
    </source>
</evidence>
<comment type="similarity">
    <text evidence="1">Belongs to the non-flavoprotein flavin reductase family.</text>
</comment>
<dbReference type="InterPro" id="IPR036390">
    <property type="entry name" value="WH_DNA-bd_sf"/>
</dbReference>
<organism evidence="4 5">
    <name type="scientific">Pseudomonas taeanensis MS-3</name>
    <dbReference type="NCBI Taxonomy" id="1395571"/>
    <lineage>
        <taxon>Bacteria</taxon>
        <taxon>Pseudomonadati</taxon>
        <taxon>Pseudomonadota</taxon>
        <taxon>Gammaproteobacteria</taxon>
        <taxon>Pseudomonadales</taxon>
        <taxon>Pseudomonadaceae</taxon>
        <taxon>Pseudomonas</taxon>
    </lineage>
</organism>
<accession>A0A0A1YI83</accession>
<dbReference type="InterPro" id="IPR002563">
    <property type="entry name" value="Flavin_Rdtase-like_dom"/>
</dbReference>
<name>A0A0A1YI83_9PSED</name>
<dbReference type="AlphaFoldDB" id="A0A0A1YI83"/>
<dbReference type="InterPro" id="IPR036388">
    <property type="entry name" value="WH-like_DNA-bd_sf"/>
</dbReference>
<sequence length="314" mass="34646">MTSADNAIDPRMFRRALGNFASGVTIVTACAADGRKVGVTANSFNSVSLDPPLILWSLDKRSSAWAVFEVASHFTVNLLSSDQIQLSNHFARPQEDKFAGINYANGLGNSPLLEGCSGNFQCANYQQIDGGDHWIMIGKVEKFEDHSRTPLVYHQGGYAMVLPHPRGRKPENTDTPESSSLLNTKLGDNLFYLMIQAVNASHPHFVQQHLQLGMRNSESRLLMVLDSAPNACLGDLQQAVAMPAREVEEAMANLQQKGYLHLDGQLRQVTPAGHAKLEELWETVLKAQQELFKELSEGELEVFKKGLRLAMGSR</sequence>
<dbReference type="SUPFAM" id="SSF50475">
    <property type="entry name" value="FMN-binding split barrel"/>
    <property type="match status" value="1"/>
</dbReference>
<evidence type="ECO:0000313" key="4">
    <source>
        <dbReference type="EMBL" id="KFX69657.1"/>
    </source>
</evidence>
<reference evidence="4 5" key="1">
    <citation type="journal article" date="2014" name="Genome Announc.">
        <title>Draft Genome Sequence of Petroleum Oil-Degrading Marine Bacterium Pseudomonas taeanensis Strain MS-3, Isolated from a Crude Oil-Contaminated Seashore.</title>
        <authorList>
            <person name="Lee S.Y."/>
            <person name="Kim S.H."/>
            <person name="Lee D.G."/>
            <person name="Shin S."/>
            <person name="Yun S.H."/>
            <person name="Choi C.W."/>
            <person name="Chung Y.H."/>
            <person name="Choi J.S."/>
            <person name="Kahng H.Y."/>
            <person name="Kim S.I."/>
        </authorList>
    </citation>
    <scope>NUCLEOTIDE SEQUENCE [LARGE SCALE GENOMIC DNA]</scope>
    <source>
        <strain evidence="4 5">MS-3</strain>
    </source>
</reference>
<dbReference type="STRING" id="1395571.TMS3_0109045"/>
<dbReference type="NCBIfam" id="NF045919">
    <property type="entry name" value="HphnlacHdxRed"/>
    <property type="match status" value="1"/>
</dbReference>
<dbReference type="Gene3D" id="2.30.110.10">
    <property type="entry name" value="Electron Transport, Fmn-binding Protein, Chain A"/>
    <property type="match status" value="1"/>
</dbReference>
<dbReference type="SUPFAM" id="SSF46785">
    <property type="entry name" value="Winged helix' DNA-binding domain"/>
    <property type="match status" value="1"/>
</dbReference>
<dbReference type="Proteomes" id="UP000030063">
    <property type="component" value="Unassembled WGS sequence"/>
</dbReference>
<dbReference type="RefSeq" id="WP_025164903.1">
    <property type="nucleotide sequence ID" value="NZ_AWSQ01000002.1"/>
</dbReference>
<feature type="domain" description="Flavin reductase like" evidence="3">
    <location>
        <begin position="17"/>
        <end position="160"/>
    </location>
</feature>
<dbReference type="InterPro" id="IPR050268">
    <property type="entry name" value="NADH-dep_flavin_reductase"/>
</dbReference>
<keyword evidence="2" id="KW-0560">Oxidoreductase</keyword>
<dbReference type="PANTHER" id="PTHR30466:SF11">
    <property type="entry name" value="FLAVIN-DEPENDENT MONOOXYGENASE, REDUCTASE SUBUNIT HSAB"/>
    <property type="match status" value="1"/>
</dbReference>
<evidence type="ECO:0000313" key="5">
    <source>
        <dbReference type="Proteomes" id="UP000030063"/>
    </source>
</evidence>
<gene>
    <name evidence="4" type="ORF">TMS3_0109045</name>
</gene>
<dbReference type="GO" id="GO:0042602">
    <property type="term" value="F:riboflavin reductase (NADPH) activity"/>
    <property type="evidence" value="ECO:0007669"/>
    <property type="project" value="TreeGrafter"/>
</dbReference>
<dbReference type="Pfam" id="PF01613">
    <property type="entry name" value="Flavin_Reduct"/>
    <property type="match status" value="1"/>
</dbReference>
<dbReference type="Gene3D" id="1.10.10.10">
    <property type="entry name" value="Winged helix-like DNA-binding domain superfamily/Winged helix DNA-binding domain"/>
    <property type="match status" value="1"/>
</dbReference>
<protein>
    <submittedName>
        <fullName evidence="4">Flavin oxidoreductase</fullName>
    </submittedName>
</protein>